<keyword evidence="8" id="KW-0443">Lipid metabolism</keyword>
<keyword evidence="2" id="KW-0444">Lipid biosynthesis</keyword>
<evidence type="ECO:0000256" key="11">
    <source>
        <dbReference type="PIRSR" id="PIRSR000112-1"/>
    </source>
</evidence>
<feature type="binding site" evidence="13">
    <location>
        <position position="117"/>
    </location>
    <ligand>
        <name>NAD(+)</name>
        <dbReference type="ChEBI" id="CHEBI:57540"/>
    </ligand>
</feature>
<gene>
    <name evidence="14" type="ordered locus">Mvol_1465</name>
</gene>
<keyword evidence="6" id="KW-0560">Oxidoreductase</keyword>
<feature type="binding site" evidence="11">
    <location>
        <position position="156"/>
    </location>
    <ligand>
        <name>glycerol</name>
        <dbReference type="ChEBI" id="CHEBI:17754"/>
    </ligand>
</feature>
<dbReference type="InParanoid" id="D7DQJ3"/>
<dbReference type="PANTHER" id="PTHR43616">
    <property type="entry name" value="GLYCEROL DEHYDROGENASE"/>
    <property type="match status" value="1"/>
</dbReference>
<keyword evidence="5" id="KW-0521">NADP</keyword>
<dbReference type="InterPro" id="IPR032837">
    <property type="entry name" value="G1PDH"/>
</dbReference>
<dbReference type="Gene3D" id="1.20.1090.10">
    <property type="entry name" value="Dehydroquinate synthase-like - alpha domain"/>
    <property type="match status" value="1"/>
</dbReference>
<accession>D7DQJ3</accession>
<evidence type="ECO:0000256" key="10">
    <source>
        <dbReference type="ARBA" id="ARBA00023264"/>
    </source>
</evidence>
<dbReference type="eggNOG" id="arCOG00982">
    <property type="taxonomic scope" value="Archaea"/>
</dbReference>
<evidence type="ECO:0000256" key="4">
    <source>
        <dbReference type="ARBA" id="ARBA00022833"/>
    </source>
</evidence>
<feature type="binding site" evidence="13">
    <location>
        <begin position="108"/>
        <end position="111"/>
    </location>
    <ligand>
        <name>NAD(+)</name>
        <dbReference type="ChEBI" id="CHEBI:57540"/>
    </ligand>
</feature>
<dbReference type="OrthoDB" id="8656at2157"/>
<dbReference type="Proteomes" id="UP000007722">
    <property type="component" value="Chromosome"/>
</dbReference>
<dbReference type="HOGENOM" id="CLU_038362_0_0_2"/>
<dbReference type="PIRSF" id="PIRSF000112">
    <property type="entry name" value="Glycerol_dehydrogenase"/>
    <property type="match status" value="1"/>
</dbReference>
<name>D7DQJ3_METV3</name>
<keyword evidence="15" id="KW-1185">Reference proteome</keyword>
<dbReference type="PANTHER" id="PTHR43616:SF5">
    <property type="entry name" value="GLYCEROL DEHYDROGENASE 1"/>
    <property type="match status" value="1"/>
</dbReference>
<evidence type="ECO:0000256" key="8">
    <source>
        <dbReference type="ARBA" id="ARBA00023098"/>
    </source>
</evidence>
<evidence type="ECO:0000256" key="3">
    <source>
        <dbReference type="ARBA" id="ARBA00022723"/>
    </source>
</evidence>
<evidence type="ECO:0000256" key="6">
    <source>
        <dbReference type="ARBA" id="ARBA00023002"/>
    </source>
</evidence>
<evidence type="ECO:0000256" key="5">
    <source>
        <dbReference type="ARBA" id="ARBA00022857"/>
    </source>
</evidence>
<evidence type="ECO:0000256" key="12">
    <source>
        <dbReference type="PIRSR" id="PIRSR000112-2"/>
    </source>
</evidence>
<keyword evidence="9" id="KW-0594">Phospholipid biosynthesis</keyword>
<dbReference type="FunCoup" id="D7DQJ3">
    <property type="interactions" value="10"/>
</dbReference>
<dbReference type="STRING" id="456320.Mvol_1465"/>
<feature type="binding site" evidence="11">
    <location>
        <position position="238"/>
    </location>
    <ligand>
        <name>glycerol</name>
        <dbReference type="ChEBI" id="CHEBI:17754"/>
    </ligand>
</feature>
<evidence type="ECO:0000256" key="9">
    <source>
        <dbReference type="ARBA" id="ARBA00023209"/>
    </source>
</evidence>
<evidence type="ECO:0000256" key="1">
    <source>
        <dbReference type="ARBA" id="ARBA00022490"/>
    </source>
</evidence>
<evidence type="ECO:0000256" key="2">
    <source>
        <dbReference type="ARBA" id="ARBA00022516"/>
    </source>
</evidence>
<evidence type="ECO:0000256" key="7">
    <source>
        <dbReference type="ARBA" id="ARBA00023027"/>
    </source>
</evidence>
<comment type="cofactor">
    <cofactor evidence="11">
        <name>Zn(2+)</name>
        <dbReference type="ChEBI" id="CHEBI:29105"/>
    </cofactor>
    <text evidence="11">Binds 1 zinc ion per subunit.</text>
</comment>
<protein>
    <submittedName>
        <fullName evidence="14">3-dehydroquinate synthase</fullName>
    </submittedName>
</protein>
<feature type="binding site" evidence="11">
    <location>
        <position position="259"/>
    </location>
    <ligand>
        <name>glycerol</name>
        <dbReference type="ChEBI" id="CHEBI:17754"/>
    </ligand>
</feature>
<dbReference type="AlphaFoldDB" id="D7DQJ3"/>
<dbReference type="SUPFAM" id="SSF56796">
    <property type="entry name" value="Dehydroquinate synthase-like"/>
    <property type="match status" value="1"/>
</dbReference>
<sequence length="347" mass="38428">MITIPRYTIVENGAINKIPELLEKLNLKNPLVITGKSTQKYNKLGYDSIYYHEVEYERFNKLTDENLKYVKKSFGDYDCILGIGGGKSIDVAKYTSSISKKPFISVPTTASNDGIASPIVSLSVPSFMAEPPIAVVGDIDIIKKSPKKLLASGMGDIVSNITAVLDWKLAHIENNEKYSESSAIFSKTIAEELMEYMQTTKNKDNLAEYPKKIVKALIASGMAIAIAHSSRPASGSEHLFSHSIDKLKNEGVIDNKSLHGEQCGVGTIIFSKAYVNEKRLNNKVYGEIVKSLKIVKSPIDIYELGYDEDIAVEALCNAPKLRKRYTILRNGLDKKKSLELLENSQVI</sequence>
<evidence type="ECO:0000313" key="15">
    <source>
        <dbReference type="Proteomes" id="UP000007722"/>
    </source>
</evidence>
<evidence type="ECO:0000256" key="13">
    <source>
        <dbReference type="PIRSR" id="PIRSR000112-3"/>
    </source>
</evidence>
<keyword evidence="4 11" id="KW-0862">Zinc</keyword>
<dbReference type="Gene3D" id="3.40.50.1970">
    <property type="match status" value="1"/>
</dbReference>
<keyword evidence="7 13" id="KW-0520">NAD</keyword>
<keyword evidence="3 11" id="KW-0479">Metal-binding</keyword>
<reference evidence="14 15" key="1">
    <citation type="submission" date="2010-05" db="EMBL/GenBank/DDBJ databases">
        <title>Complete sequence of Methanococcus voltae A3.</title>
        <authorList>
            <consortium name="US DOE Joint Genome Institute"/>
            <person name="Lucas S."/>
            <person name="Copeland A."/>
            <person name="Lapidus A."/>
            <person name="Cheng J.-F."/>
            <person name="Bruce D."/>
            <person name="Goodwin L."/>
            <person name="Pitluck S."/>
            <person name="Lowry S."/>
            <person name="Clum A."/>
            <person name="Land M."/>
            <person name="Hauser L."/>
            <person name="Kyrpides N."/>
            <person name="Mikhailova N."/>
            <person name="Whitman W.B."/>
            <person name="Woyke T."/>
        </authorList>
    </citation>
    <scope>NUCLEOTIDE SEQUENCE [LARGE SCALE GENOMIC DNA]</scope>
    <source>
        <strain evidence="15">ATCC BAA-1334 / A3</strain>
    </source>
</reference>
<keyword evidence="10" id="KW-1208">Phospholipid metabolism</keyword>
<organism evidence="14 15">
    <name type="scientific">Methanococcus voltae (strain ATCC BAA-1334 / A3)</name>
    <dbReference type="NCBI Taxonomy" id="456320"/>
    <lineage>
        <taxon>Archaea</taxon>
        <taxon>Methanobacteriati</taxon>
        <taxon>Methanobacteriota</taxon>
        <taxon>Methanomada group</taxon>
        <taxon>Methanococci</taxon>
        <taxon>Methanococcales</taxon>
        <taxon>Methanococcaceae</taxon>
        <taxon>Methanococcus</taxon>
    </lineage>
</organism>
<evidence type="ECO:0000313" key="14">
    <source>
        <dbReference type="EMBL" id="ADI37120.1"/>
    </source>
</evidence>
<feature type="binding site" evidence="12">
    <location>
        <position position="113"/>
    </location>
    <ligand>
        <name>glycerol</name>
        <dbReference type="ChEBI" id="CHEBI:17754"/>
    </ligand>
</feature>
<dbReference type="Pfam" id="PF13685">
    <property type="entry name" value="Fe-ADH_2"/>
    <property type="match status" value="1"/>
</dbReference>
<keyword evidence="1" id="KW-0963">Cytoplasm</keyword>
<proteinExistence type="predicted"/>
<dbReference type="EMBL" id="CP002057">
    <property type="protein sequence ID" value="ADI37120.1"/>
    <property type="molecule type" value="Genomic_DNA"/>
</dbReference>
<dbReference type="InterPro" id="IPR016205">
    <property type="entry name" value="Glycerol_DH"/>
</dbReference>
<dbReference type="GO" id="GO:0046872">
    <property type="term" value="F:metal ion binding"/>
    <property type="evidence" value="ECO:0007669"/>
    <property type="project" value="UniProtKB-KW"/>
</dbReference>
<feature type="binding site" evidence="13">
    <location>
        <begin position="86"/>
        <end position="90"/>
    </location>
    <ligand>
        <name>NAD(+)</name>
        <dbReference type="ChEBI" id="CHEBI:57540"/>
    </ligand>
</feature>
<dbReference type="GO" id="GO:0008654">
    <property type="term" value="P:phospholipid biosynthetic process"/>
    <property type="evidence" value="ECO:0007669"/>
    <property type="project" value="UniProtKB-KW"/>
</dbReference>
<dbReference type="GO" id="GO:0016614">
    <property type="term" value="F:oxidoreductase activity, acting on CH-OH group of donors"/>
    <property type="evidence" value="ECO:0007669"/>
    <property type="project" value="InterPro"/>
</dbReference>
<dbReference type="CDD" id="cd08173">
    <property type="entry name" value="Gro1PDH"/>
    <property type="match status" value="1"/>
</dbReference>
<dbReference type="KEGG" id="mvo:Mvol_1465"/>